<dbReference type="RefSeq" id="WP_079557039.1">
    <property type="nucleotide sequence ID" value="NZ_CP021904.1"/>
</dbReference>
<dbReference type="NCBIfam" id="NF006878">
    <property type="entry name" value="PRK09375.1-2"/>
    <property type="match status" value="1"/>
</dbReference>
<evidence type="ECO:0000256" key="3">
    <source>
        <dbReference type="ARBA" id="ARBA00022485"/>
    </source>
</evidence>
<keyword evidence="7 10" id="KW-0479">Metal-binding</keyword>
<keyword evidence="3 10" id="KW-0004">4Fe-4S</keyword>
<dbReference type="GO" id="GO:0008987">
    <property type="term" value="F:quinolinate synthetase A activity"/>
    <property type="evidence" value="ECO:0007669"/>
    <property type="project" value="UniProtKB-UniRule"/>
</dbReference>
<evidence type="ECO:0000256" key="1">
    <source>
        <dbReference type="ARBA" id="ARBA00005065"/>
    </source>
</evidence>
<comment type="subcellular location">
    <subcellularLocation>
        <location evidence="10">Cytoplasm</location>
    </subcellularLocation>
</comment>
<feature type="binding site" evidence="10">
    <location>
        <position position="41"/>
    </location>
    <ligand>
        <name>iminosuccinate</name>
        <dbReference type="ChEBI" id="CHEBI:77875"/>
    </ligand>
</feature>
<evidence type="ECO:0000256" key="2">
    <source>
        <dbReference type="ARBA" id="ARBA00012669"/>
    </source>
</evidence>
<keyword evidence="8 10" id="KW-0408">Iron</keyword>
<feature type="binding site" evidence="10">
    <location>
        <position position="146"/>
    </location>
    <ligand>
        <name>iminosuccinate</name>
        <dbReference type="ChEBI" id="CHEBI:77875"/>
    </ligand>
</feature>
<sequence length="331" mass="36702">MYNNSEWIKDGYVNERIDKNLNLVEEINRLKKEKNAIIMAHYYQVNQIQDIADFVGDSLALAQQSAKTDADIILLAGVLFMGETAKILSPDKKVLVPDLNAGCSLADSCPAPEFAEFIAKNPGHTVVTYVNTTAAVKALSDIVVTSTNAVHIINSIPEDQPIIFGPDRNLGNYLQSISGRKMVLWDGACHVHEKFSVQKIVDLKKEHQDALLLAHPECKKPLLVMADFIGSTAALLNYSKSSDKSKFIVATESGIIHQMQKASPDKIFIPAPPMDSTCGCNDCEFMKLNTLEKIYLALKNELPEINIEDELRVKAIKPIHKMLEISEKLNL</sequence>
<feature type="binding site" evidence="10">
    <location>
        <position position="58"/>
    </location>
    <ligand>
        <name>iminosuccinate</name>
        <dbReference type="ChEBI" id="CHEBI:77875"/>
    </ligand>
</feature>
<dbReference type="InterPro" id="IPR003473">
    <property type="entry name" value="NadA"/>
</dbReference>
<keyword evidence="9 10" id="KW-0411">Iron-sulfur</keyword>
<dbReference type="EC" id="2.5.1.72" evidence="2 10"/>
<name>A0A1T5EAM9_9BACT</name>
<organism evidence="11 12">
    <name type="scientific">Alkalitalea saponilacus</name>
    <dbReference type="NCBI Taxonomy" id="889453"/>
    <lineage>
        <taxon>Bacteria</taxon>
        <taxon>Pseudomonadati</taxon>
        <taxon>Bacteroidota</taxon>
        <taxon>Bacteroidia</taxon>
        <taxon>Marinilabiliales</taxon>
        <taxon>Marinilabiliaceae</taxon>
        <taxon>Alkalitalea</taxon>
    </lineage>
</organism>
<evidence type="ECO:0000256" key="6">
    <source>
        <dbReference type="ARBA" id="ARBA00022679"/>
    </source>
</evidence>
<accession>A0A1T5EAM9</accession>
<evidence type="ECO:0000256" key="8">
    <source>
        <dbReference type="ARBA" id="ARBA00023004"/>
    </source>
</evidence>
<dbReference type="GO" id="GO:0005829">
    <property type="term" value="C:cytosol"/>
    <property type="evidence" value="ECO:0007669"/>
    <property type="project" value="TreeGrafter"/>
</dbReference>
<reference evidence="11 12" key="1">
    <citation type="submission" date="2017-02" db="EMBL/GenBank/DDBJ databases">
        <authorList>
            <person name="Peterson S.W."/>
        </authorList>
    </citation>
    <scope>NUCLEOTIDE SEQUENCE [LARGE SCALE GENOMIC DNA]</scope>
    <source>
        <strain evidence="11 12">DSM 24412</strain>
    </source>
</reference>
<dbReference type="KEGG" id="asx:CDL62_07835"/>
<dbReference type="Proteomes" id="UP000191055">
    <property type="component" value="Unassembled WGS sequence"/>
</dbReference>
<keyword evidence="4 10" id="KW-0963">Cytoplasm</keyword>
<dbReference type="PANTHER" id="PTHR30573:SF0">
    <property type="entry name" value="QUINOLINATE SYNTHASE, CHLOROPLASTIC"/>
    <property type="match status" value="1"/>
</dbReference>
<feature type="binding site" evidence="10">
    <location>
        <position position="103"/>
    </location>
    <ligand>
        <name>[4Fe-4S] cluster</name>
        <dbReference type="ChEBI" id="CHEBI:49883"/>
    </ligand>
</feature>
<dbReference type="UniPathway" id="UPA00253">
    <property type="reaction ID" value="UER00327"/>
</dbReference>
<dbReference type="InterPro" id="IPR023066">
    <property type="entry name" value="Quinolinate_synth_type2"/>
</dbReference>
<feature type="binding site" evidence="10">
    <location>
        <begin position="129"/>
        <end position="131"/>
    </location>
    <ligand>
        <name>iminosuccinate</name>
        <dbReference type="ChEBI" id="CHEBI:77875"/>
    </ligand>
</feature>
<comment type="catalytic activity">
    <reaction evidence="10">
        <text>iminosuccinate + dihydroxyacetone phosphate = quinolinate + phosphate + 2 H2O + H(+)</text>
        <dbReference type="Rhea" id="RHEA:25888"/>
        <dbReference type="ChEBI" id="CHEBI:15377"/>
        <dbReference type="ChEBI" id="CHEBI:15378"/>
        <dbReference type="ChEBI" id="CHEBI:29959"/>
        <dbReference type="ChEBI" id="CHEBI:43474"/>
        <dbReference type="ChEBI" id="CHEBI:57642"/>
        <dbReference type="ChEBI" id="CHEBI:77875"/>
        <dbReference type="EC" id="2.5.1.72"/>
    </reaction>
</comment>
<feature type="binding site" evidence="10">
    <location>
        <begin position="215"/>
        <end position="217"/>
    </location>
    <ligand>
        <name>iminosuccinate</name>
        <dbReference type="ChEBI" id="CHEBI:77875"/>
    </ligand>
</feature>
<evidence type="ECO:0000256" key="4">
    <source>
        <dbReference type="ARBA" id="ARBA00022490"/>
    </source>
</evidence>
<dbReference type="Gene3D" id="3.40.50.10800">
    <property type="entry name" value="NadA-like"/>
    <property type="match status" value="3"/>
</dbReference>
<protein>
    <recommendedName>
        <fullName evidence="2 10">Quinolinate synthase</fullName>
        <ecNumber evidence="2 10">2.5.1.72</ecNumber>
    </recommendedName>
</protein>
<comment type="similarity">
    <text evidence="10">Belongs to the quinolinate synthase family. Type 2 subfamily.</text>
</comment>
<dbReference type="STRING" id="889453.SAMN03080601_01265"/>
<dbReference type="SUPFAM" id="SSF142754">
    <property type="entry name" value="NadA-like"/>
    <property type="match status" value="1"/>
</dbReference>
<dbReference type="NCBIfam" id="TIGR00550">
    <property type="entry name" value="nadA"/>
    <property type="match status" value="1"/>
</dbReference>
<evidence type="ECO:0000256" key="10">
    <source>
        <dbReference type="HAMAP-Rule" id="MF_00568"/>
    </source>
</evidence>
<keyword evidence="5 10" id="KW-0662">Pyridine nucleotide biosynthesis</keyword>
<dbReference type="OrthoDB" id="9801204at2"/>
<dbReference type="EMBL" id="FUYV01000005">
    <property type="protein sequence ID" value="SKB81014.1"/>
    <property type="molecule type" value="Genomic_DNA"/>
</dbReference>
<evidence type="ECO:0000313" key="11">
    <source>
        <dbReference type="EMBL" id="SKB81014.1"/>
    </source>
</evidence>
<keyword evidence="6 10" id="KW-0808">Transferase</keyword>
<dbReference type="PANTHER" id="PTHR30573">
    <property type="entry name" value="QUINOLINATE SYNTHETASE A"/>
    <property type="match status" value="1"/>
</dbReference>
<dbReference type="Pfam" id="PF02445">
    <property type="entry name" value="NadA"/>
    <property type="match status" value="1"/>
</dbReference>
<proteinExistence type="inferred from homology"/>
<evidence type="ECO:0000256" key="9">
    <source>
        <dbReference type="ARBA" id="ARBA00023014"/>
    </source>
</evidence>
<dbReference type="HAMAP" id="MF_00568">
    <property type="entry name" value="NadA_type2"/>
    <property type="match status" value="1"/>
</dbReference>
<dbReference type="GO" id="GO:0051539">
    <property type="term" value="F:4 iron, 4 sulfur cluster binding"/>
    <property type="evidence" value="ECO:0007669"/>
    <property type="project" value="UniProtKB-KW"/>
</dbReference>
<feature type="binding site" evidence="10">
    <location>
        <position position="189"/>
    </location>
    <ligand>
        <name>[4Fe-4S] cluster</name>
        <dbReference type="ChEBI" id="CHEBI:49883"/>
    </ligand>
</feature>
<dbReference type="FunFam" id="3.40.50.10800:FF:000003">
    <property type="entry name" value="Quinolinate synthase A"/>
    <property type="match status" value="1"/>
</dbReference>
<dbReference type="GO" id="GO:0034628">
    <property type="term" value="P:'de novo' NAD+ biosynthetic process from L-aspartate"/>
    <property type="evidence" value="ECO:0007669"/>
    <property type="project" value="TreeGrafter"/>
</dbReference>
<dbReference type="AlphaFoldDB" id="A0A1T5EAM9"/>
<keyword evidence="12" id="KW-1185">Reference proteome</keyword>
<comment type="cofactor">
    <cofactor evidence="10">
        <name>[4Fe-4S] cluster</name>
        <dbReference type="ChEBI" id="CHEBI:49883"/>
    </cofactor>
    <text evidence="10">Binds 1 [4Fe-4S] cluster per subunit.</text>
</comment>
<comment type="pathway">
    <text evidence="1 10">Cofactor biosynthesis; NAD(+) biosynthesis; quinolinate from iminoaspartate: step 1/1.</text>
</comment>
<feature type="binding site" evidence="10">
    <location>
        <position position="283"/>
    </location>
    <ligand>
        <name>[4Fe-4S] cluster</name>
        <dbReference type="ChEBI" id="CHEBI:49883"/>
    </ligand>
</feature>
<gene>
    <name evidence="10" type="primary">nadA</name>
    <name evidence="11" type="ORF">SAMN03080601_01265</name>
</gene>
<feature type="binding site" evidence="10">
    <location>
        <position position="232"/>
    </location>
    <ligand>
        <name>iminosuccinate</name>
        <dbReference type="ChEBI" id="CHEBI:77875"/>
    </ligand>
</feature>
<dbReference type="GO" id="GO:0046872">
    <property type="term" value="F:metal ion binding"/>
    <property type="evidence" value="ECO:0007669"/>
    <property type="project" value="UniProtKB-KW"/>
</dbReference>
<dbReference type="InterPro" id="IPR036094">
    <property type="entry name" value="NadA_sf"/>
</dbReference>
<comment type="function">
    <text evidence="10">Catalyzes the condensation of iminoaspartate with dihydroxyacetone phosphate to form quinolinate.</text>
</comment>
<evidence type="ECO:0000256" key="5">
    <source>
        <dbReference type="ARBA" id="ARBA00022642"/>
    </source>
</evidence>
<evidence type="ECO:0000313" key="12">
    <source>
        <dbReference type="Proteomes" id="UP000191055"/>
    </source>
</evidence>
<evidence type="ECO:0000256" key="7">
    <source>
        <dbReference type="ARBA" id="ARBA00022723"/>
    </source>
</evidence>